<reference evidence="2" key="1">
    <citation type="submission" date="2022-11" db="UniProtKB">
        <authorList>
            <consortium name="WormBaseParasite"/>
        </authorList>
    </citation>
    <scope>IDENTIFICATION</scope>
</reference>
<dbReference type="AlphaFoldDB" id="A0A915HHC7"/>
<keyword evidence="1" id="KW-1185">Reference proteome</keyword>
<proteinExistence type="predicted"/>
<evidence type="ECO:0000313" key="2">
    <source>
        <dbReference type="WBParaSite" id="nRc.2.0.1.t01028-RA"/>
    </source>
</evidence>
<accession>A0A915HHC7</accession>
<organism evidence="1 2">
    <name type="scientific">Romanomermis culicivorax</name>
    <name type="common">Nematode worm</name>
    <dbReference type="NCBI Taxonomy" id="13658"/>
    <lineage>
        <taxon>Eukaryota</taxon>
        <taxon>Metazoa</taxon>
        <taxon>Ecdysozoa</taxon>
        <taxon>Nematoda</taxon>
        <taxon>Enoplea</taxon>
        <taxon>Dorylaimia</taxon>
        <taxon>Mermithida</taxon>
        <taxon>Mermithoidea</taxon>
        <taxon>Mermithidae</taxon>
        <taxon>Romanomermis</taxon>
    </lineage>
</organism>
<dbReference type="Proteomes" id="UP000887565">
    <property type="component" value="Unplaced"/>
</dbReference>
<name>A0A915HHC7_ROMCU</name>
<protein>
    <submittedName>
        <fullName evidence="2">Uncharacterized protein</fullName>
    </submittedName>
</protein>
<evidence type="ECO:0000313" key="1">
    <source>
        <dbReference type="Proteomes" id="UP000887565"/>
    </source>
</evidence>
<dbReference type="WBParaSite" id="nRc.2.0.1.t01028-RA">
    <property type="protein sequence ID" value="nRc.2.0.1.t01028-RA"/>
    <property type="gene ID" value="nRc.2.0.1.g01028"/>
</dbReference>
<sequence>MKWKPSSLYGRLNYSLSIYIPAQLKCQECVEDDAVFNEILRPIITVEIDLDQPCSLEQATMDEVVNIAIKYFRFYAQLMEKPESLSIQDKRSISVSHGFIARLFCHWRVNDSRFWTDWFEFSMNRMFKIYTLSVFKFSWGSRAEIS</sequence>